<keyword evidence="4" id="KW-1185">Reference proteome</keyword>
<dbReference type="PROSITE" id="PS50296">
    <property type="entry name" value="SUI1"/>
    <property type="match status" value="1"/>
</dbReference>
<proteinExistence type="predicted"/>
<dbReference type="CDD" id="cd11608">
    <property type="entry name" value="eIF2D_C"/>
    <property type="match status" value="1"/>
</dbReference>
<accession>A0A1Y2EI64</accession>
<gene>
    <name evidence="3" type="ORF">BCR38DRAFT_415523</name>
</gene>
<dbReference type="FunFam" id="3.30.780.10:FF:000008">
    <property type="entry name" value="eukaryotic translation initiation factor 2D"/>
    <property type="match status" value="1"/>
</dbReference>
<organism evidence="3 4">
    <name type="scientific">Pseudomassariella vexata</name>
    <dbReference type="NCBI Taxonomy" id="1141098"/>
    <lineage>
        <taxon>Eukaryota</taxon>
        <taxon>Fungi</taxon>
        <taxon>Dikarya</taxon>
        <taxon>Ascomycota</taxon>
        <taxon>Pezizomycotina</taxon>
        <taxon>Sordariomycetes</taxon>
        <taxon>Xylariomycetidae</taxon>
        <taxon>Amphisphaeriales</taxon>
        <taxon>Pseudomassariaceae</taxon>
        <taxon>Pseudomassariella</taxon>
    </lineage>
</organism>
<dbReference type="RefSeq" id="XP_040720528.1">
    <property type="nucleotide sequence ID" value="XM_040859026.1"/>
</dbReference>
<feature type="region of interest" description="Disordered" evidence="1">
    <location>
        <begin position="1"/>
        <end position="55"/>
    </location>
</feature>
<feature type="domain" description="SUI1" evidence="2">
    <location>
        <begin position="540"/>
        <end position="614"/>
    </location>
</feature>
<dbReference type="GeneID" id="63775238"/>
<dbReference type="Proteomes" id="UP000193689">
    <property type="component" value="Unassembled WGS sequence"/>
</dbReference>
<name>A0A1Y2EI64_9PEZI</name>
<dbReference type="GO" id="GO:0003743">
    <property type="term" value="F:translation initiation factor activity"/>
    <property type="evidence" value="ECO:0007669"/>
    <property type="project" value="InterPro"/>
</dbReference>
<dbReference type="PROSITE" id="PS50890">
    <property type="entry name" value="PUA"/>
    <property type="match status" value="1"/>
</dbReference>
<sequence length="632" mass="69424">MFKKKPQIKNLSPLRSSDRRGLADQIIRDYGIPVPPQESLEPPSDSQDEPAKPQTTLSSLRNLLLPESTSSARFITTFGPDSALVSGTVYVGAHRGEDDRVLWIQYEKNTKLVPTVYTLWNNPNIVPLLHTPDFVAEQRLRQGADLMIPGLIKSKGTRWDPRAKKGSVVAVSSMRRSTVPLWVGTCEIDVCNLGDDLRGQKGIAVKGLHWEGDEIWNWSALGNGGKSAPEHLDGWTGLTGTLEGAVYNMTLDDSDENGQEDGGVALDGNAAGAPSEEEEEREPTTKEVDEAFHEAFLYSLHKAKQSNKAPHYGFDFPIQPSFLIANMIQPHLRVQSQQYAIKKTSWKNAKKFIKQLDKEKLLKSKDRNGGETVIVDMDFDDHQVTRFTPYKLPTPKAVSKAGNEGNGGDSSSDPSLGQKIAIKTVYRVSSKLVPTLLPSKTEFYTAQQVFSALKEYIDKNPELGGQGASSIKLDPFIANNILGSNLFPEDSKVIAAGRIQKGALQRRVLEDSHLCQPFHVIERNQSASEQKPKAGPAPQVHITIEKRTGTKVVTKIANLEPFFINPQQLAPELQKKCAGAASVAPLTGGKPGLLEIVVQGDQRKVLIGDVLAKRGIDVKWVDVVDKTKAKKK</sequence>
<evidence type="ECO:0000313" key="4">
    <source>
        <dbReference type="Proteomes" id="UP000193689"/>
    </source>
</evidence>
<dbReference type="InterPro" id="IPR039759">
    <property type="entry name" value="eIF2D_SUI1"/>
</dbReference>
<dbReference type="FunCoup" id="A0A1Y2EI64">
    <property type="interactions" value="477"/>
</dbReference>
<comment type="caution">
    <text evidence="3">The sequence shown here is derived from an EMBL/GenBank/DDBJ whole genome shotgun (WGS) entry which is preliminary data.</text>
</comment>
<dbReference type="Pfam" id="PF26292">
    <property type="entry name" value="PUA_elF2D"/>
    <property type="match status" value="1"/>
</dbReference>
<dbReference type="InterPro" id="IPR015947">
    <property type="entry name" value="PUA-like_sf"/>
</dbReference>
<dbReference type="Pfam" id="PF01253">
    <property type="entry name" value="SUI1"/>
    <property type="match status" value="1"/>
</dbReference>
<dbReference type="SUPFAM" id="SSF55159">
    <property type="entry name" value="eIF1-like"/>
    <property type="match status" value="1"/>
</dbReference>
<evidence type="ECO:0000259" key="2">
    <source>
        <dbReference type="PROSITE" id="PS50296"/>
    </source>
</evidence>
<dbReference type="InterPro" id="IPR048248">
    <property type="entry name" value="PUA_eIF2d-like"/>
</dbReference>
<dbReference type="InterPro" id="IPR036877">
    <property type="entry name" value="SUI1_dom_sf"/>
</dbReference>
<evidence type="ECO:0000313" key="3">
    <source>
        <dbReference type="EMBL" id="ORY70936.1"/>
    </source>
</evidence>
<protein>
    <recommendedName>
        <fullName evidence="2">SUI1 domain-containing protein</fullName>
    </recommendedName>
</protein>
<reference evidence="3 4" key="1">
    <citation type="submission" date="2016-07" db="EMBL/GenBank/DDBJ databases">
        <title>Pervasive Adenine N6-methylation of Active Genes in Fungi.</title>
        <authorList>
            <consortium name="DOE Joint Genome Institute"/>
            <person name="Mondo S.J."/>
            <person name="Dannebaum R.O."/>
            <person name="Kuo R.C."/>
            <person name="Labutti K."/>
            <person name="Haridas S."/>
            <person name="Kuo A."/>
            <person name="Salamov A."/>
            <person name="Ahrendt S.R."/>
            <person name="Lipzen A."/>
            <person name="Sullivan W."/>
            <person name="Andreopoulos W.B."/>
            <person name="Clum A."/>
            <person name="Lindquist E."/>
            <person name="Daum C."/>
            <person name="Ramamoorthy G.K."/>
            <person name="Gryganskyi A."/>
            <person name="Culley D."/>
            <person name="Magnuson J.K."/>
            <person name="James T.Y."/>
            <person name="O'Malley M.A."/>
            <person name="Stajich J.E."/>
            <person name="Spatafora J.W."/>
            <person name="Visel A."/>
            <person name="Grigoriev I.V."/>
        </authorList>
    </citation>
    <scope>NUCLEOTIDE SEQUENCE [LARGE SCALE GENOMIC DNA]</scope>
    <source>
        <strain evidence="3 4">CBS 129021</strain>
    </source>
</reference>
<dbReference type="EMBL" id="MCFJ01000001">
    <property type="protein sequence ID" value="ORY70936.1"/>
    <property type="molecule type" value="Genomic_DNA"/>
</dbReference>
<dbReference type="AlphaFoldDB" id="A0A1Y2EI64"/>
<dbReference type="InParanoid" id="A0A1Y2EI64"/>
<feature type="region of interest" description="Disordered" evidence="1">
    <location>
        <begin position="395"/>
        <end position="415"/>
    </location>
</feature>
<dbReference type="STRING" id="1141098.A0A1Y2EI64"/>
<evidence type="ECO:0000256" key="1">
    <source>
        <dbReference type="SAM" id="MobiDB-lite"/>
    </source>
</evidence>
<dbReference type="PANTHER" id="PTHR12217:SF4">
    <property type="entry name" value="EUKARYOTIC TRANSLATION INITIATION FACTOR 2D"/>
    <property type="match status" value="1"/>
</dbReference>
<dbReference type="Pfam" id="PF25304">
    <property type="entry name" value="WHD_eIF2D"/>
    <property type="match status" value="1"/>
</dbReference>
<feature type="region of interest" description="Disordered" evidence="1">
    <location>
        <begin position="251"/>
        <end position="286"/>
    </location>
</feature>
<dbReference type="Gene3D" id="3.30.780.10">
    <property type="entry name" value="SUI1-like domain"/>
    <property type="match status" value="1"/>
</dbReference>
<dbReference type="OrthoDB" id="199771at2759"/>
<dbReference type="PANTHER" id="PTHR12217">
    <property type="entry name" value="EUKARYOTIC TRANSLATION INITIATION FACTOR 2D"/>
    <property type="match status" value="1"/>
</dbReference>
<dbReference type="Gene3D" id="3.10.400.20">
    <property type="match status" value="1"/>
</dbReference>
<dbReference type="GO" id="GO:0001731">
    <property type="term" value="P:formation of translation preinitiation complex"/>
    <property type="evidence" value="ECO:0007669"/>
    <property type="project" value="InterPro"/>
</dbReference>
<dbReference type="InterPro" id="IPR057429">
    <property type="entry name" value="WH_eIF2D"/>
</dbReference>
<dbReference type="SUPFAM" id="SSF88697">
    <property type="entry name" value="PUA domain-like"/>
    <property type="match status" value="1"/>
</dbReference>
<dbReference type="InterPro" id="IPR001950">
    <property type="entry name" value="SUI1"/>
</dbReference>
<dbReference type="InterPro" id="IPR039757">
    <property type="entry name" value="EIF2D"/>
</dbReference>